<dbReference type="EMBL" id="QGTJ01000002">
    <property type="protein sequence ID" value="PWV64482.1"/>
    <property type="molecule type" value="Genomic_DNA"/>
</dbReference>
<dbReference type="InterPro" id="IPR011006">
    <property type="entry name" value="CheY-like_superfamily"/>
</dbReference>
<dbReference type="SMART" id="SM00448">
    <property type="entry name" value="REC"/>
    <property type="match status" value="2"/>
</dbReference>
<evidence type="ECO:0000256" key="2">
    <source>
        <dbReference type="PROSITE-ProRule" id="PRU00169"/>
    </source>
</evidence>
<feature type="domain" description="Response regulatory" evidence="3">
    <location>
        <begin position="7"/>
        <end position="124"/>
    </location>
</feature>
<dbReference type="Pfam" id="PF00072">
    <property type="entry name" value="Response_reg"/>
    <property type="match status" value="2"/>
</dbReference>
<dbReference type="PROSITE" id="PS50110">
    <property type="entry name" value="RESPONSE_REGULATORY"/>
    <property type="match status" value="2"/>
</dbReference>
<dbReference type="PANTHER" id="PTHR44591">
    <property type="entry name" value="STRESS RESPONSE REGULATOR PROTEIN 1"/>
    <property type="match status" value="1"/>
</dbReference>
<evidence type="ECO:0000313" key="4">
    <source>
        <dbReference type="EMBL" id="PWV64482.1"/>
    </source>
</evidence>
<keyword evidence="1 2" id="KW-0597">Phosphoprotein</keyword>
<dbReference type="Proteomes" id="UP000246569">
    <property type="component" value="Unassembled WGS sequence"/>
</dbReference>
<organism evidence="4 5">
    <name type="scientific">Plasticicumulans acidivorans</name>
    <dbReference type="NCBI Taxonomy" id="886464"/>
    <lineage>
        <taxon>Bacteria</taxon>
        <taxon>Pseudomonadati</taxon>
        <taxon>Pseudomonadota</taxon>
        <taxon>Gammaproteobacteria</taxon>
        <taxon>Candidatus Competibacteraceae</taxon>
        <taxon>Plasticicumulans</taxon>
    </lineage>
</organism>
<dbReference type="SUPFAM" id="SSF52172">
    <property type="entry name" value="CheY-like"/>
    <property type="match status" value="2"/>
</dbReference>
<accession>A0A317MYP6</accession>
<evidence type="ECO:0000313" key="5">
    <source>
        <dbReference type="Proteomes" id="UP000246569"/>
    </source>
</evidence>
<dbReference type="RefSeq" id="WP_110017142.1">
    <property type="nucleotide sequence ID" value="NZ_QGTJ01000002.1"/>
</dbReference>
<name>A0A317MYP6_9GAMM</name>
<dbReference type="Gene3D" id="3.40.50.2300">
    <property type="match status" value="2"/>
</dbReference>
<dbReference type="InterPro" id="IPR001789">
    <property type="entry name" value="Sig_transdc_resp-reg_receiver"/>
</dbReference>
<feature type="modified residue" description="4-aspartylphosphate" evidence="2">
    <location>
        <position position="193"/>
    </location>
</feature>
<dbReference type="OrthoDB" id="9800897at2"/>
<gene>
    <name evidence="4" type="ORF">C7443_102131</name>
</gene>
<keyword evidence="5" id="KW-1185">Reference proteome</keyword>
<proteinExistence type="predicted"/>
<protein>
    <submittedName>
        <fullName evidence="4">Two-component system chemotaxis response regulator CheY</fullName>
    </submittedName>
</protein>
<dbReference type="InterPro" id="IPR050595">
    <property type="entry name" value="Bact_response_regulator"/>
</dbReference>
<dbReference type="GO" id="GO:0000160">
    <property type="term" value="P:phosphorelay signal transduction system"/>
    <property type="evidence" value="ECO:0007669"/>
    <property type="project" value="InterPro"/>
</dbReference>
<evidence type="ECO:0000256" key="1">
    <source>
        <dbReference type="ARBA" id="ARBA00022553"/>
    </source>
</evidence>
<comment type="caution">
    <text evidence="4">The sequence shown here is derived from an EMBL/GenBank/DDBJ whole genome shotgun (WGS) entry which is preliminary data.</text>
</comment>
<feature type="domain" description="Response regulatory" evidence="3">
    <location>
        <begin position="143"/>
        <end position="260"/>
    </location>
</feature>
<sequence>MQISDLSVLLVEPSNSQTTIITRLLHDAGVSRVERVATGAEALAIVRARDLHLVISRLYLCDMDGADLAREVNSLERALRPAFVLISAETNEARLEPLRQSGAAAIVHKPFDIHFLREALNSVLDHLEPGQLHIEGRDVDELRLLVVDDATAIRRFLSQLLHGMGIEHISEAADGADAIPLIAEEYFDLVITDLHMPKVNGVELVRYIRNESQQRSVPVIMVTSDSDASRIEEARQAGVSEFLHKPFDARALKRYIQRLLASD</sequence>
<dbReference type="AlphaFoldDB" id="A0A317MYP6"/>
<reference evidence="4 5" key="1">
    <citation type="submission" date="2018-05" db="EMBL/GenBank/DDBJ databases">
        <title>Genomic Encyclopedia of Type Strains, Phase IV (KMG-IV): sequencing the most valuable type-strain genomes for metagenomic binning, comparative biology and taxonomic classification.</title>
        <authorList>
            <person name="Goeker M."/>
        </authorList>
    </citation>
    <scope>NUCLEOTIDE SEQUENCE [LARGE SCALE GENOMIC DNA]</scope>
    <source>
        <strain evidence="4 5">DSM 23606</strain>
    </source>
</reference>
<evidence type="ECO:0000259" key="3">
    <source>
        <dbReference type="PROSITE" id="PS50110"/>
    </source>
</evidence>
<dbReference type="PANTHER" id="PTHR44591:SF3">
    <property type="entry name" value="RESPONSE REGULATORY DOMAIN-CONTAINING PROTEIN"/>
    <property type="match status" value="1"/>
</dbReference>
<comment type="caution">
    <text evidence="2">Lacks conserved residue(s) required for the propagation of feature annotation.</text>
</comment>